<evidence type="ECO:0000313" key="3">
    <source>
        <dbReference type="Proteomes" id="UP000245489"/>
    </source>
</evidence>
<protein>
    <submittedName>
        <fullName evidence="2">Transposase</fullName>
    </submittedName>
</protein>
<proteinExistence type="predicted"/>
<dbReference type="Pfam" id="PF01610">
    <property type="entry name" value="DDE_Tnp_ISL3"/>
    <property type="match status" value="1"/>
</dbReference>
<dbReference type="EMBL" id="QGGO01000038">
    <property type="protein sequence ID" value="PWK17075.1"/>
    <property type="molecule type" value="Genomic_DNA"/>
</dbReference>
<reference evidence="2 3" key="1">
    <citation type="submission" date="2018-05" db="EMBL/GenBank/DDBJ databases">
        <title>Genomic Encyclopedia of Archaeal and Bacterial Type Strains, Phase II (KMG-II): from individual species to whole genera.</title>
        <authorList>
            <person name="Goeker M."/>
        </authorList>
    </citation>
    <scope>NUCLEOTIDE SEQUENCE [LARGE SCALE GENOMIC DNA]</scope>
    <source>
        <strain evidence="2 3">DSM 22214</strain>
    </source>
</reference>
<dbReference type="PANTHER" id="PTHR33498">
    <property type="entry name" value="TRANSPOSASE FOR INSERTION SEQUENCE ELEMENT IS1557"/>
    <property type="match status" value="1"/>
</dbReference>
<name>A0A316DGR0_9BACT</name>
<keyword evidence="3" id="KW-1185">Reference proteome</keyword>
<dbReference type="PANTHER" id="PTHR33498:SF1">
    <property type="entry name" value="TRANSPOSASE FOR INSERTION SEQUENCE ELEMENT IS1557"/>
    <property type="match status" value="1"/>
</dbReference>
<dbReference type="Proteomes" id="UP000245489">
    <property type="component" value="Unassembled WGS sequence"/>
</dbReference>
<dbReference type="AlphaFoldDB" id="A0A316DGR0"/>
<sequence length="219" mass="26204">MPRNTLNSYWERTTFLPKVNHKKSNILDYEDYLIKRWNEGEQSVKNLYKEIQEKGFKYKIRAVYELMKGYPKTIVETMLEIVKVKYYSSKQLSIWLGSFRKDWTDEVPKAYLTRLIDANPVIRKVRNAVLNFRRFMKDKTGEKLMTWCKNILNDEEEHIKGFAKGILSDYKAVFHGFESKWSNGPVEGQVNRLKTIKRQMYGRAIFQLLRKRVVITSKW</sequence>
<evidence type="ECO:0000259" key="1">
    <source>
        <dbReference type="Pfam" id="PF01610"/>
    </source>
</evidence>
<evidence type="ECO:0000313" key="2">
    <source>
        <dbReference type="EMBL" id="PWK17075.1"/>
    </source>
</evidence>
<dbReference type="InterPro" id="IPR047951">
    <property type="entry name" value="Transpos_ISL3"/>
</dbReference>
<comment type="caution">
    <text evidence="2">The sequence shown here is derived from an EMBL/GenBank/DDBJ whole genome shotgun (WGS) entry which is preliminary data.</text>
</comment>
<dbReference type="InterPro" id="IPR002560">
    <property type="entry name" value="Transposase_DDE"/>
</dbReference>
<feature type="domain" description="Transposase IS204/IS1001/IS1096/IS1165 DDE" evidence="1">
    <location>
        <begin position="101"/>
        <end position="212"/>
    </location>
</feature>
<gene>
    <name evidence="2" type="ORF">LV89_04526</name>
</gene>
<accession>A0A316DGR0</accession>
<organism evidence="2 3">
    <name type="scientific">Arcicella aurantiaca</name>
    <dbReference type="NCBI Taxonomy" id="591202"/>
    <lineage>
        <taxon>Bacteria</taxon>
        <taxon>Pseudomonadati</taxon>
        <taxon>Bacteroidota</taxon>
        <taxon>Cytophagia</taxon>
        <taxon>Cytophagales</taxon>
        <taxon>Flectobacillaceae</taxon>
        <taxon>Arcicella</taxon>
    </lineage>
</organism>
<dbReference type="OrthoDB" id="3238779at2"/>
<dbReference type="RefSeq" id="WP_109745175.1">
    <property type="nucleotide sequence ID" value="NZ_QGGO01000038.1"/>
</dbReference>